<protein>
    <submittedName>
        <fullName evidence="1">D-amino acid dehydrogenase</fullName>
    </submittedName>
</protein>
<name>A0ACC5R830_9HYPH</name>
<comment type="caution">
    <text evidence="1">The sequence shown here is derived from an EMBL/GenBank/DDBJ whole genome shotgun (WGS) entry which is preliminary data.</text>
</comment>
<accession>A0ACC5R830</accession>
<proteinExistence type="predicted"/>
<evidence type="ECO:0000313" key="1">
    <source>
        <dbReference type="EMBL" id="MBK1868656.1"/>
    </source>
</evidence>
<dbReference type="EMBL" id="JAENHL010000007">
    <property type="protein sequence ID" value="MBK1868656.1"/>
    <property type="molecule type" value="Genomic_DNA"/>
</dbReference>
<evidence type="ECO:0000313" key="2">
    <source>
        <dbReference type="Proteomes" id="UP000616151"/>
    </source>
</evidence>
<keyword evidence="2" id="KW-1185">Reference proteome</keyword>
<organism evidence="1 2">
    <name type="scientific">Taklimakanibacter albus</name>
    <dbReference type="NCBI Taxonomy" id="2800327"/>
    <lineage>
        <taxon>Bacteria</taxon>
        <taxon>Pseudomonadati</taxon>
        <taxon>Pseudomonadota</taxon>
        <taxon>Alphaproteobacteria</taxon>
        <taxon>Hyphomicrobiales</taxon>
        <taxon>Aestuariivirgaceae</taxon>
        <taxon>Taklimakanibacter</taxon>
    </lineage>
</organism>
<gene>
    <name evidence="1" type="ORF">JHL16_20035</name>
</gene>
<sequence>MKALVLGAGIVGVTTAYELNRDGHEVTVIDREMVPAAFTSYGNAGLFAPSHAYAWSSPAAPGILLRSLWRNDQALRFRPTPDPQFWRWMWKFWQQCTAERAALNTARKARLCAYSLNVFHDTLERAKIAYDGRKDGLLYLYRSQKGLDGAAAKADLLRKEGCVIEVIGRDQITAKDAALSDVKDKFAGALYAPHDESGDCRLFTRNMAKWLEGQGVTFKFGTTVTGFEKEGDRIKAVVTDKGREAADIIVLSLGVYSPHLAKELGASLPIYPVKGYSITAPVAGKNNPPGIGGIDEENLVAYAPYGDRMRATATAEFSGFDRTHQPEDFRTMIAVMRELFPNGADWQQAEHWAGLRPMTPEGTPILGRGRYRNLWFNTGQGHMGWTMSHGAARITADLVAEKTPQIPLDGMLT</sequence>
<reference evidence="1" key="1">
    <citation type="submission" date="2021-01" db="EMBL/GenBank/DDBJ databases">
        <authorList>
            <person name="Sun Q."/>
        </authorList>
    </citation>
    <scope>NUCLEOTIDE SEQUENCE</scope>
    <source>
        <strain evidence="1">YIM B02566</strain>
    </source>
</reference>
<dbReference type="Proteomes" id="UP000616151">
    <property type="component" value="Unassembled WGS sequence"/>
</dbReference>